<dbReference type="GO" id="GO:0008146">
    <property type="term" value="F:sulfotransferase activity"/>
    <property type="evidence" value="ECO:0007669"/>
    <property type="project" value="InterPro"/>
</dbReference>
<feature type="domain" description="Sulfotransferase" evidence="3">
    <location>
        <begin position="116"/>
        <end position="226"/>
    </location>
</feature>
<dbReference type="Pfam" id="PF00685">
    <property type="entry name" value="Sulfotransfer_1"/>
    <property type="match status" value="1"/>
</dbReference>
<dbReference type="InterPro" id="IPR000863">
    <property type="entry name" value="Sulfotransferase_dom"/>
</dbReference>
<dbReference type="PANTHER" id="PTHR10605:SF56">
    <property type="entry name" value="BIFUNCTIONAL HEPARAN SULFATE N-DEACETYLASE_N-SULFOTRANSFERASE"/>
    <property type="match status" value="1"/>
</dbReference>
<dbReference type="Gene3D" id="3.40.50.300">
    <property type="entry name" value="P-loop containing nucleotide triphosphate hydrolases"/>
    <property type="match status" value="1"/>
</dbReference>
<name>A0A7V8K744_9GAMM</name>
<evidence type="ECO:0000313" key="4">
    <source>
        <dbReference type="EMBL" id="KAF1686614.1"/>
    </source>
</evidence>
<evidence type="ECO:0000256" key="1">
    <source>
        <dbReference type="ARBA" id="ARBA00022679"/>
    </source>
</evidence>
<keyword evidence="2" id="KW-0325">Glycoprotein</keyword>
<organism evidence="4 5">
    <name type="scientific">Pseudoxanthomonas broegbernensis</name>
    <dbReference type="NCBI Taxonomy" id="83619"/>
    <lineage>
        <taxon>Bacteria</taxon>
        <taxon>Pseudomonadati</taxon>
        <taxon>Pseudomonadota</taxon>
        <taxon>Gammaproteobacteria</taxon>
        <taxon>Lysobacterales</taxon>
        <taxon>Lysobacteraceae</taxon>
        <taxon>Pseudoxanthomonas</taxon>
    </lineage>
</organism>
<keyword evidence="1 4" id="KW-0808">Transferase</keyword>
<dbReference type="SUPFAM" id="SSF52540">
    <property type="entry name" value="P-loop containing nucleoside triphosphate hydrolases"/>
    <property type="match status" value="1"/>
</dbReference>
<dbReference type="PANTHER" id="PTHR10605">
    <property type="entry name" value="HEPARAN SULFATE SULFOTRANSFERASE"/>
    <property type="match status" value="1"/>
</dbReference>
<gene>
    <name evidence="4" type="ORF">B1992_06800</name>
</gene>
<evidence type="ECO:0000259" key="3">
    <source>
        <dbReference type="Pfam" id="PF00685"/>
    </source>
</evidence>
<dbReference type="Proteomes" id="UP000462066">
    <property type="component" value="Unassembled WGS sequence"/>
</dbReference>
<proteinExistence type="predicted"/>
<dbReference type="InterPro" id="IPR037359">
    <property type="entry name" value="NST/OST"/>
</dbReference>
<dbReference type="EMBL" id="MWIP01000005">
    <property type="protein sequence ID" value="KAF1686614.1"/>
    <property type="molecule type" value="Genomic_DNA"/>
</dbReference>
<dbReference type="AlphaFoldDB" id="A0A7V8K744"/>
<dbReference type="InterPro" id="IPR027417">
    <property type="entry name" value="P-loop_NTPase"/>
</dbReference>
<evidence type="ECO:0000313" key="5">
    <source>
        <dbReference type="Proteomes" id="UP000462066"/>
    </source>
</evidence>
<comment type="caution">
    <text evidence="4">The sequence shown here is derived from an EMBL/GenBank/DDBJ whole genome shotgun (WGS) entry which is preliminary data.</text>
</comment>
<keyword evidence="5" id="KW-1185">Reference proteome</keyword>
<accession>A0A7V8K744</accession>
<reference evidence="4 5" key="1">
    <citation type="submission" date="2017-10" db="EMBL/GenBank/DDBJ databases">
        <title>Whole genome sequencing of Pseudoxanthomonas broegbernensis DSM 12573(T).</title>
        <authorList>
            <person name="Kumar S."/>
            <person name="Bansal K."/>
            <person name="Kaur A."/>
            <person name="Patil P."/>
            <person name="Sharma S."/>
            <person name="Patil P.B."/>
        </authorList>
    </citation>
    <scope>NUCLEOTIDE SEQUENCE [LARGE SCALE GENOMIC DNA]</scope>
    <source>
        <strain evidence="4 5">DSM 12573</strain>
    </source>
</reference>
<evidence type="ECO:0000256" key="2">
    <source>
        <dbReference type="ARBA" id="ARBA00023180"/>
    </source>
</evidence>
<protein>
    <submittedName>
        <fullName evidence="4">Sulfotransferase</fullName>
    </submittedName>
</protein>
<sequence length="274" mass="30858">MALALRRCGRGGAAAAHAWGSAMSPRIGFVVGGVQKGGTTALANFIGQHPQVRLPADKEAHVFDAPGFDEAWDAAAVDRRYLPHFGGALDRGALHGDATPIYCFYPRVIERIARYNPAMRWILILRHPVDRAVSQYRMEHARGYDAWPLWAAALLERWRVAGRWDDFDCDSPVRHVTYLSRGDYARQLDALYRHFPRDQVLLLRNGELAGAPDEVMVRVWRFLGLAPPPVQPTYGRVFDGGYAPLPQSAPTRRLLGLLLRRPMREAARRHGIHW</sequence>